<sequence length="393" mass="45942">MEYSFLLGVANFPIQFYCKKKADSSFLRKKYGDFLIKKGDANKPVCKIFFIKHHSRQIQVKGKNFYLPVLPLKKNFRLFNDLLRIVLIYVLNRNNGFILHASVLVENRLGYIFVGKEDTGKSTIRKLFPELVCLGDDTAIIRKIRRRFFLFGSPFYQRTNRAYPNQKVLIRAVFELKKADFNLVKLLSFPENLKSLSSNTYIANIGKKSEEKELLLKNYSDFCLKNKTFSLYFKKDRSFWPLLEQSISENLTRQRINKITKLINPRVLKKLPKGIIWFPAVASWEFLKDCLVINEASWNFEFNGQRRVKRIAKFIIQPTIFSPHTELINKIKQQMGEKADKQWITLIEKDNVFTIIDGNHLAIAAYQLGRLGKEINLRLLIGNLPQGKICPWC</sequence>
<dbReference type="EMBL" id="PEZT01000006">
    <property type="protein sequence ID" value="PIS09521.1"/>
    <property type="molecule type" value="Genomic_DNA"/>
</dbReference>
<organism evidence="1 2">
    <name type="scientific">Candidatus Beckwithbacteria bacterium CG10_big_fil_rev_8_21_14_0_10_34_10</name>
    <dbReference type="NCBI Taxonomy" id="1974495"/>
    <lineage>
        <taxon>Bacteria</taxon>
        <taxon>Candidatus Beckwithiibacteriota</taxon>
    </lineage>
</organism>
<name>A0A2H0WA30_9BACT</name>
<evidence type="ECO:0000313" key="2">
    <source>
        <dbReference type="Proteomes" id="UP000230093"/>
    </source>
</evidence>
<accession>A0A2H0WA30</accession>
<evidence type="ECO:0000313" key="1">
    <source>
        <dbReference type="EMBL" id="PIS09521.1"/>
    </source>
</evidence>
<dbReference type="AlphaFoldDB" id="A0A2H0WA30"/>
<reference evidence="2" key="1">
    <citation type="submission" date="2017-09" db="EMBL/GenBank/DDBJ databases">
        <title>Depth-based differentiation of microbial function through sediment-hosted aquifers and enrichment of novel symbionts in the deep terrestrial subsurface.</title>
        <authorList>
            <person name="Probst A.J."/>
            <person name="Ladd B."/>
            <person name="Jarett J.K."/>
            <person name="Geller-Mcgrath D.E."/>
            <person name="Sieber C.M.K."/>
            <person name="Emerson J.B."/>
            <person name="Anantharaman K."/>
            <person name="Thomas B.C."/>
            <person name="Malmstrom R."/>
            <person name="Stieglmeier M."/>
            <person name="Klingl A."/>
            <person name="Woyke T."/>
            <person name="Ryan C.M."/>
            <person name="Banfield J.F."/>
        </authorList>
    </citation>
    <scope>NUCLEOTIDE SEQUENCE [LARGE SCALE GENOMIC DNA]</scope>
</reference>
<comment type="caution">
    <text evidence="1">The sequence shown here is derived from an EMBL/GenBank/DDBJ whole genome shotgun (WGS) entry which is preliminary data.</text>
</comment>
<proteinExistence type="predicted"/>
<dbReference type="Proteomes" id="UP000230093">
    <property type="component" value="Unassembled WGS sequence"/>
</dbReference>
<protein>
    <submittedName>
        <fullName evidence="1">Uncharacterized protein</fullName>
    </submittedName>
</protein>
<gene>
    <name evidence="1" type="ORF">COT75_01165</name>
</gene>